<name>A0AAV9UZ04_9PEZI</name>
<dbReference type="InterPro" id="IPR036869">
    <property type="entry name" value="J_dom_sf"/>
</dbReference>
<dbReference type="Pfam" id="PF00226">
    <property type="entry name" value="DnaJ"/>
    <property type="match status" value="1"/>
</dbReference>
<dbReference type="SUPFAM" id="SSF46565">
    <property type="entry name" value="Chaperone J-domain"/>
    <property type="match status" value="1"/>
</dbReference>
<feature type="compositionally biased region" description="Polar residues" evidence="1">
    <location>
        <begin position="178"/>
        <end position="189"/>
    </location>
</feature>
<feature type="compositionally biased region" description="Low complexity" evidence="1">
    <location>
        <begin position="195"/>
        <end position="210"/>
    </location>
</feature>
<evidence type="ECO:0000259" key="2">
    <source>
        <dbReference type="PROSITE" id="PS50076"/>
    </source>
</evidence>
<comment type="caution">
    <text evidence="3">The sequence shown here is derived from an EMBL/GenBank/DDBJ whole genome shotgun (WGS) entry which is preliminary data.</text>
</comment>
<dbReference type="PRINTS" id="PR00625">
    <property type="entry name" value="JDOMAIN"/>
</dbReference>
<dbReference type="Gene3D" id="1.10.287.110">
    <property type="entry name" value="DnaJ domain"/>
    <property type="match status" value="1"/>
</dbReference>
<reference evidence="3 4" key="1">
    <citation type="submission" date="2019-10" db="EMBL/GenBank/DDBJ databases">
        <authorList>
            <person name="Palmer J.M."/>
        </authorList>
    </citation>
    <scope>NUCLEOTIDE SEQUENCE [LARGE SCALE GENOMIC DNA]</scope>
    <source>
        <strain evidence="3 4">TWF696</strain>
    </source>
</reference>
<gene>
    <name evidence="3" type="ORF">TWF696_004867</name>
</gene>
<feature type="region of interest" description="Disordered" evidence="1">
    <location>
        <begin position="174"/>
        <end position="220"/>
    </location>
</feature>
<dbReference type="Proteomes" id="UP001375240">
    <property type="component" value="Unassembled WGS sequence"/>
</dbReference>
<sequence>MPSQSGTPEPVVSHYYILEVEHDATTDQIKRAFRCLSRRYHTDKNPGVDATQRAELNAKFTKLYESYKCLVDKHARQTYDTRCASIVFSHDEDPGNWFRQQYEREKQARKEEDERRRREERERNAARARDKEFERAEREKFERTERERKEEEARAAEEQLKEFLAALFGLHGVRKSAQKPTSDTTSSRTAKSESPDASTSGTPPSSTSPQESDEVPKCSHPDEPEYCANCYARNFSPAPTWSSGARWSAGEYDALKELRKQYPCGPYAWDVIASTLNDQYGRGRSVSAVKSKYYK</sequence>
<protein>
    <recommendedName>
        <fullName evidence="2">J domain-containing protein</fullName>
    </recommendedName>
</protein>
<dbReference type="PANTHER" id="PTHR44825:SF1">
    <property type="entry name" value="DNAJ HOMOLOG SUBFAMILY C MEMBER 4"/>
    <property type="match status" value="1"/>
</dbReference>
<dbReference type="CDD" id="cd06257">
    <property type="entry name" value="DnaJ"/>
    <property type="match status" value="1"/>
</dbReference>
<proteinExistence type="predicted"/>
<dbReference type="AlphaFoldDB" id="A0AAV9UZ04"/>
<feature type="domain" description="J" evidence="2">
    <location>
        <begin position="13"/>
        <end position="83"/>
    </location>
</feature>
<dbReference type="InterPro" id="IPR052763">
    <property type="entry name" value="DnaJ_C4"/>
</dbReference>
<dbReference type="SMART" id="SM00271">
    <property type="entry name" value="DnaJ"/>
    <property type="match status" value="1"/>
</dbReference>
<dbReference type="PROSITE" id="PS50076">
    <property type="entry name" value="DNAJ_2"/>
    <property type="match status" value="1"/>
</dbReference>
<organism evidence="3 4">
    <name type="scientific">Orbilia brochopaga</name>
    <dbReference type="NCBI Taxonomy" id="3140254"/>
    <lineage>
        <taxon>Eukaryota</taxon>
        <taxon>Fungi</taxon>
        <taxon>Dikarya</taxon>
        <taxon>Ascomycota</taxon>
        <taxon>Pezizomycotina</taxon>
        <taxon>Orbiliomycetes</taxon>
        <taxon>Orbiliales</taxon>
        <taxon>Orbiliaceae</taxon>
        <taxon>Orbilia</taxon>
    </lineage>
</organism>
<evidence type="ECO:0000313" key="3">
    <source>
        <dbReference type="EMBL" id="KAK6352867.1"/>
    </source>
</evidence>
<evidence type="ECO:0000313" key="4">
    <source>
        <dbReference type="Proteomes" id="UP001375240"/>
    </source>
</evidence>
<feature type="region of interest" description="Disordered" evidence="1">
    <location>
        <begin position="98"/>
        <end position="154"/>
    </location>
</feature>
<dbReference type="PANTHER" id="PTHR44825">
    <property type="match status" value="1"/>
</dbReference>
<keyword evidence="4" id="KW-1185">Reference proteome</keyword>
<dbReference type="InterPro" id="IPR001623">
    <property type="entry name" value="DnaJ_domain"/>
</dbReference>
<accession>A0AAV9UZ04</accession>
<evidence type="ECO:0000256" key="1">
    <source>
        <dbReference type="SAM" id="MobiDB-lite"/>
    </source>
</evidence>
<dbReference type="EMBL" id="JAVHNQ010000003">
    <property type="protein sequence ID" value="KAK6352867.1"/>
    <property type="molecule type" value="Genomic_DNA"/>
</dbReference>
<feature type="compositionally biased region" description="Basic and acidic residues" evidence="1">
    <location>
        <begin position="101"/>
        <end position="154"/>
    </location>
</feature>